<dbReference type="NCBIfam" id="TIGR00121">
    <property type="entry name" value="birA_ligase"/>
    <property type="match status" value="1"/>
</dbReference>
<evidence type="ECO:0000313" key="4">
    <source>
        <dbReference type="Proteomes" id="UP000184232"/>
    </source>
</evidence>
<sequence length="243" mass="28224">MNIIKLNAIPSTNIFLKELAQQNSIENFTVVSAEYQTNGKGQRGNIWNVEEGKNLTFSVFVNDFDIEKYNVFVLNCLVAVSIVEVLNEYDLYHLKIKWPNDILSESKKIAGILIENLFKNSKQIEIIIGIGLNVNQENFDDLPKASSLFKLLGKKIDKNELLLKLVHQLKNNFDLLYSTGEETFWEIYHEYLFRKDIPSVFTDNLENQFQAIIKHVSRDGKLILELESEEIRSYDIKEIKLLY</sequence>
<reference evidence="3 4" key="1">
    <citation type="submission" date="2016-11" db="EMBL/GenBank/DDBJ databases">
        <authorList>
            <person name="Jaros S."/>
            <person name="Januszkiewicz K."/>
            <person name="Wedrychowicz H."/>
        </authorList>
    </citation>
    <scope>NUCLEOTIDE SEQUENCE [LARGE SCALE GENOMIC DNA]</scope>
    <source>
        <strain evidence="3 4">DSM 22807</strain>
    </source>
</reference>
<evidence type="ECO:0000259" key="2">
    <source>
        <dbReference type="PROSITE" id="PS51733"/>
    </source>
</evidence>
<dbReference type="PROSITE" id="PS51733">
    <property type="entry name" value="BPL_LPL_CATALYTIC"/>
    <property type="match status" value="1"/>
</dbReference>
<dbReference type="STRING" id="683124.SAMN05444337_2425"/>
<dbReference type="PANTHER" id="PTHR12835:SF5">
    <property type="entry name" value="BIOTIN--PROTEIN LIGASE"/>
    <property type="match status" value="1"/>
</dbReference>
<dbReference type="GO" id="GO:0005737">
    <property type="term" value="C:cytoplasm"/>
    <property type="evidence" value="ECO:0007669"/>
    <property type="project" value="TreeGrafter"/>
</dbReference>
<gene>
    <name evidence="3" type="ORF">SAMN05444337_2425</name>
</gene>
<dbReference type="Gene3D" id="3.30.930.10">
    <property type="entry name" value="Bira Bifunctional Protein, Domain 2"/>
    <property type="match status" value="1"/>
</dbReference>
<dbReference type="PANTHER" id="PTHR12835">
    <property type="entry name" value="BIOTIN PROTEIN LIGASE"/>
    <property type="match status" value="1"/>
</dbReference>
<dbReference type="SUPFAM" id="SSF55681">
    <property type="entry name" value="Class II aaRS and biotin synthetases"/>
    <property type="match status" value="1"/>
</dbReference>
<accession>A0A1M6L9B5</accession>
<keyword evidence="1 3" id="KW-0436">Ligase</keyword>
<dbReference type="CDD" id="cd16442">
    <property type="entry name" value="BPL"/>
    <property type="match status" value="1"/>
</dbReference>
<evidence type="ECO:0000256" key="1">
    <source>
        <dbReference type="ARBA" id="ARBA00022598"/>
    </source>
</evidence>
<dbReference type="AlphaFoldDB" id="A0A1M6L9B5"/>
<dbReference type="Proteomes" id="UP000184232">
    <property type="component" value="Unassembled WGS sequence"/>
</dbReference>
<dbReference type="EMBL" id="FQZH01000005">
    <property type="protein sequence ID" value="SHJ67772.1"/>
    <property type="molecule type" value="Genomic_DNA"/>
</dbReference>
<dbReference type="InterPro" id="IPR004408">
    <property type="entry name" value="Biotin_CoA_COase_ligase"/>
</dbReference>
<protein>
    <submittedName>
        <fullName evidence="3">BirA family transcriptional regulator, biotin operon repressor / biotin-[acetyl-CoA-carboxylase] ligase</fullName>
    </submittedName>
</protein>
<proteinExistence type="predicted"/>
<dbReference type="OrthoDB" id="9807064at2"/>
<evidence type="ECO:0000313" key="3">
    <source>
        <dbReference type="EMBL" id="SHJ67772.1"/>
    </source>
</evidence>
<dbReference type="GO" id="GO:0004077">
    <property type="term" value="F:biotin--[biotin carboxyl-carrier protein] ligase activity"/>
    <property type="evidence" value="ECO:0007669"/>
    <property type="project" value="InterPro"/>
</dbReference>
<name>A0A1M6L9B5_9FLAO</name>
<dbReference type="RefSeq" id="WP_072785452.1">
    <property type="nucleotide sequence ID" value="NZ_CP045292.1"/>
</dbReference>
<dbReference type="InterPro" id="IPR045864">
    <property type="entry name" value="aa-tRNA-synth_II/BPL/LPL"/>
</dbReference>
<keyword evidence="4" id="KW-1185">Reference proteome</keyword>
<dbReference type="Pfam" id="PF03099">
    <property type="entry name" value="BPL_LplA_LipB"/>
    <property type="match status" value="1"/>
</dbReference>
<dbReference type="InterPro" id="IPR004143">
    <property type="entry name" value="BPL_LPL_catalytic"/>
</dbReference>
<feature type="domain" description="BPL/LPL catalytic" evidence="2">
    <location>
        <begin position="1"/>
        <end position="177"/>
    </location>
</feature>
<organism evidence="3 4">
    <name type="scientific">Flavobacterium haoranii</name>
    <dbReference type="NCBI Taxonomy" id="683124"/>
    <lineage>
        <taxon>Bacteria</taxon>
        <taxon>Pseudomonadati</taxon>
        <taxon>Bacteroidota</taxon>
        <taxon>Flavobacteriia</taxon>
        <taxon>Flavobacteriales</taxon>
        <taxon>Flavobacteriaceae</taxon>
        <taxon>Flavobacterium</taxon>
    </lineage>
</organism>